<dbReference type="Proteomes" id="UP001234787">
    <property type="component" value="Unassembled WGS sequence"/>
</dbReference>
<evidence type="ECO:0000313" key="3">
    <source>
        <dbReference type="Proteomes" id="UP001234787"/>
    </source>
</evidence>
<evidence type="ECO:0000313" key="1">
    <source>
        <dbReference type="EMBL" id="GLJ59256.1"/>
    </source>
</evidence>
<gene>
    <name evidence="1" type="ORF">SUGI_1499890</name>
    <name evidence="2" type="ORF">SUGI_1510420</name>
</gene>
<dbReference type="AlphaFoldDB" id="A0AAD3NT69"/>
<dbReference type="EMBL" id="BSEH01000780">
    <property type="protein sequence ID" value="GLJ59256.1"/>
    <property type="molecule type" value="Genomic_DNA"/>
</dbReference>
<dbReference type="EMBL" id="BSEH01000961">
    <property type="protein sequence ID" value="GLJ59484.1"/>
    <property type="molecule type" value="Genomic_DNA"/>
</dbReference>
<name>A0AAD3NT69_CRYJA</name>
<sequence>MPYYLKGGAVTQNVWVVQPNEWPAYRKECLHRLTLIEKVRPDRPFLVRLSGVRPSLFGRTPALHPSTSISKWWAGSVGCPTRNVEVAALLPSLPLRPALESRG</sequence>
<evidence type="ECO:0000313" key="2">
    <source>
        <dbReference type="EMBL" id="GLJ59484.1"/>
    </source>
</evidence>
<comment type="caution">
    <text evidence="1">The sequence shown here is derived from an EMBL/GenBank/DDBJ whole genome shotgun (WGS) entry which is preliminary data.</text>
</comment>
<proteinExistence type="predicted"/>
<accession>A0AAD3NT69</accession>
<reference evidence="1" key="1">
    <citation type="submission" date="2022-12" db="EMBL/GenBank/DDBJ databases">
        <title>Chromosome-Level Genome Assembly of Japanese Cedar (Cryptomeriajaponica D. Don).</title>
        <authorList>
            <person name="Fujino T."/>
            <person name="Yamaguchi K."/>
            <person name="Yokoyama T."/>
            <person name="Hamanaka T."/>
            <person name="Harazono Y."/>
            <person name="Kamada H."/>
            <person name="Kobayashi W."/>
            <person name="Ujino-Ihara T."/>
            <person name="Uchiyama K."/>
            <person name="Matsumoto A."/>
            <person name="Izuno A."/>
            <person name="Tsumura Y."/>
            <person name="Toyoda A."/>
            <person name="Shigenobu S."/>
            <person name="Moriguchi Y."/>
            <person name="Ueno S."/>
            <person name="Kasahara M."/>
        </authorList>
    </citation>
    <scope>NUCLEOTIDE SEQUENCE</scope>
</reference>
<protein>
    <submittedName>
        <fullName evidence="1">Uncharacterized protein</fullName>
    </submittedName>
</protein>
<organism evidence="1 3">
    <name type="scientific">Cryptomeria japonica</name>
    <name type="common">Japanese cedar</name>
    <name type="synonym">Cupressus japonica</name>
    <dbReference type="NCBI Taxonomy" id="3369"/>
    <lineage>
        <taxon>Eukaryota</taxon>
        <taxon>Viridiplantae</taxon>
        <taxon>Streptophyta</taxon>
        <taxon>Embryophyta</taxon>
        <taxon>Tracheophyta</taxon>
        <taxon>Spermatophyta</taxon>
        <taxon>Pinopsida</taxon>
        <taxon>Pinidae</taxon>
        <taxon>Conifers II</taxon>
        <taxon>Cupressales</taxon>
        <taxon>Cupressaceae</taxon>
        <taxon>Cryptomeria</taxon>
    </lineage>
</organism>
<keyword evidence="3" id="KW-1185">Reference proteome</keyword>